<feature type="binding site" evidence="5">
    <location>
        <position position="51"/>
    </location>
    <ligand>
        <name>spermidine</name>
        <dbReference type="ChEBI" id="CHEBI:57834"/>
    </ligand>
</feature>
<dbReference type="GO" id="GO:0019808">
    <property type="term" value="F:polyamine binding"/>
    <property type="evidence" value="ECO:0007669"/>
    <property type="project" value="InterPro"/>
</dbReference>
<name>A0A6N2R8U5_9FIRM</name>
<organism evidence="8">
    <name type="scientific">uncultured Anaerotruncus sp</name>
    <dbReference type="NCBI Taxonomy" id="905011"/>
    <lineage>
        <taxon>Bacteria</taxon>
        <taxon>Bacillati</taxon>
        <taxon>Bacillota</taxon>
        <taxon>Clostridia</taxon>
        <taxon>Eubacteriales</taxon>
        <taxon>Oscillospiraceae</taxon>
        <taxon>Anaerotruncus</taxon>
        <taxon>environmental samples</taxon>
    </lineage>
</organism>
<dbReference type="EMBL" id="CACRSL010000003">
    <property type="protein sequence ID" value="VYS76978.1"/>
    <property type="molecule type" value="Genomic_DNA"/>
</dbReference>
<feature type="transmembrane region" description="Helical" evidence="6">
    <location>
        <begin position="376"/>
        <end position="395"/>
    </location>
</feature>
<dbReference type="GO" id="GO:0015846">
    <property type="term" value="P:polyamine transport"/>
    <property type="evidence" value="ECO:0007669"/>
    <property type="project" value="InterPro"/>
</dbReference>
<protein>
    <submittedName>
        <fullName evidence="8">Spermidine/putrescine-binding periplasmic protein</fullName>
    </submittedName>
</protein>
<comment type="subcellular location">
    <subcellularLocation>
        <location evidence="1">Periplasm</location>
    </subcellularLocation>
</comment>
<keyword evidence="4" id="KW-0574">Periplasm</keyword>
<keyword evidence="6" id="KW-0472">Membrane</keyword>
<evidence type="ECO:0000256" key="3">
    <source>
        <dbReference type="ARBA" id="ARBA00022729"/>
    </source>
</evidence>
<dbReference type="PANTHER" id="PTHR30222:SF17">
    <property type="entry name" value="SPERMIDINE_PUTRESCINE-BINDING PERIPLASMIC PROTEIN"/>
    <property type="match status" value="1"/>
</dbReference>
<dbReference type="AlphaFoldDB" id="A0A6N2R8U5"/>
<feature type="signal peptide" evidence="7">
    <location>
        <begin position="1"/>
        <end position="23"/>
    </location>
</feature>
<reference evidence="8" key="1">
    <citation type="submission" date="2019-11" db="EMBL/GenBank/DDBJ databases">
        <authorList>
            <person name="Feng L."/>
        </authorList>
    </citation>
    <scope>NUCLEOTIDE SEQUENCE</scope>
    <source>
        <strain evidence="8">AundefinedLFYP135</strain>
    </source>
</reference>
<accession>A0A6N2R8U5</accession>
<proteinExistence type="predicted"/>
<dbReference type="PRINTS" id="PR00909">
    <property type="entry name" value="SPERMDNBNDNG"/>
</dbReference>
<dbReference type="GO" id="GO:0042597">
    <property type="term" value="C:periplasmic space"/>
    <property type="evidence" value="ECO:0007669"/>
    <property type="project" value="UniProtKB-SubCell"/>
</dbReference>
<evidence type="ECO:0000256" key="5">
    <source>
        <dbReference type="PIRSR" id="PIRSR019574-1"/>
    </source>
</evidence>
<sequence>MKRIFALLLALALAAGLSSAAFALEEEDLDMEYYTRFKGQNISINVYNWGEYISDGSDDSMNVNKEFEELTGIKVNYTNFATNEELYAKLKTGGVSYDVIIPSDYMVARMINEGMLSPINFDNVPNFKHISEEFKYQPYDPENLYSVPYTWGVVGIIYNTTLVDESKDMETWDILWDADYAGEILMFSNPRDAFGIALKKCGYSMNPDSTDQLREATEALKDQKYLVQAYVMDEIFDKMTGGEAAIAPYYAGDAVTMIDDNPDLAFAIPREGTNRFLDAMCIPKEAKNKEAAEMYINFMCEPEVGAANAEYIGYSSPNDAAFELLDEETQESPIIYPSDEVIEKSEFFNELPTEINLAMDKMWTEVLSNDEQYSEWFIPILLVVCIGLSIAINVVRTLRRKRESRNY</sequence>
<dbReference type="Gene3D" id="3.40.190.10">
    <property type="entry name" value="Periplasmic binding protein-like II"/>
    <property type="match status" value="2"/>
</dbReference>
<gene>
    <name evidence="8" type="primary">potD_1</name>
    <name evidence="8" type="ORF">AULFYP135_00286</name>
</gene>
<feature type="chain" id="PRO_5026661068" evidence="7">
    <location>
        <begin position="24"/>
        <end position="407"/>
    </location>
</feature>
<keyword evidence="6" id="KW-1133">Transmembrane helix</keyword>
<dbReference type="InterPro" id="IPR001188">
    <property type="entry name" value="Sperm_putr-bd"/>
</dbReference>
<evidence type="ECO:0000256" key="2">
    <source>
        <dbReference type="ARBA" id="ARBA00022448"/>
    </source>
</evidence>
<dbReference type="Pfam" id="PF13416">
    <property type="entry name" value="SBP_bac_8"/>
    <property type="match status" value="1"/>
</dbReference>
<keyword evidence="2" id="KW-0813">Transport</keyword>
<dbReference type="PANTHER" id="PTHR30222">
    <property type="entry name" value="SPERMIDINE/PUTRESCINE-BINDING PERIPLASMIC PROTEIN"/>
    <property type="match status" value="1"/>
</dbReference>
<evidence type="ECO:0000256" key="1">
    <source>
        <dbReference type="ARBA" id="ARBA00004418"/>
    </source>
</evidence>
<keyword evidence="3 7" id="KW-0732">Signal</keyword>
<evidence type="ECO:0000256" key="7">
    <source>
        <dbReference type="SAM" id="SignalP"/>
    </source>
</evidence>
<evidence type="ECO:0000256" key="6">
    <source>
        <dbReference type="SAM" id="Phobius"/>
    </source>
</evidence>
<evidence type="ECO:0000313" key="8">
    <source>
        <dbReference type="EMBL" id="VYS76978.1"/>
    </source>
</evidence>
<evidence type="ECO:0000256" key="4">
    <source>
        <dbReference type="ARBA" id="ARBA00022764"/>
    </source>
</evidence>
<dbReference type="PIRSF" id="PIRSF019574">
    <property type="entry name" value="Periplasmic_polyamine_BP"/>
    <property type="match status" value="1"/>
</dbReference>
<keyword evidence="6" id="KW-0812">Transmembrane</keyword>
<dbReference type="SUPFAM" id="SSF53850">
    <property type="entry name" value="Periplasmic binding protein-like II"/>
    <property type="match status" value="1"/>
</dbReference>
<dbReference type="CDD" id="cd13590">
    <property type="entry name" value="PBP2_PotD_PotF_like"/>
    <property type="match status" value="1"/>
</dbReference>
<dbReference type="InterPro" id="IPR006059">
    <property type="entry name" value="SBP"/>
</dbReference>
<feature type="binding site" evidence="5">
    <location>
        <position position="105"/>
    </location>
    <ligand>
        <name>spermidine</name>
        <dbReference type="ChEBI" id="CHEBI:57834"/>
    </ligand>
</feature>